<dbReference type="RefSeq" id="WP_190999625.1">
    <property type="nucleotide sequence ID" value="NZ_JACXSI010000055.1"/>
</dbReference>
<dbReference type="GO" id="GO:0016020">
    <property type="term" value="C:membrane"/>
    <property type="evidence" value="ECO:0007669"/>
    <property type="project" value="UniProtKB-SubCell"/>
</dbReference>
<comment type="caution">
    <text evidence="7">The sequence shown here is derived from an EMBL/GenBank/DDBJ whole genome shotgun (WGS) entry which is preliminary data.</text>
</comment>
<protein>
    <submittedName>
        <fullName evidence="7">AI-2E family transporter</fullName>
    </submittedName>
</protein>
<feature type="transmembrane region" description="Helical" evidence="6">
    <location>
        <begin position="67"/>
        <end position="88"/>
    </location>
</feature>
<evidence type="ECO:0000256" key="5">
    <source>
        <dbReference type="ARBA" id="ARBA00023136"/>
    </source>
</evidence>
<evidence type="ECO:0000256" key="2">
    <source>
        <dbReference type="ARBA" id="ARBA00009773"/>
    </source>
</evidence>
<keyword evidence="3 6" id="KW-0812">Transmembrane</keyword>
<comment type="subcellular location">
    <subcellularLocation>
        <location evidence="1">Membrane</location>
        <topology evidence="1">Multi-pass membrane protein</topology>
    </subcellularLocation>
</comment>
<feature type="transmembrane region" description="Helical" evidence="6">
    <location>
        <begin position="200"/>
        <end position="221"/>
    </location>
</feature>
<feature type="transmembrane region" description="Helical" evidence="6">
    <location>
        <begin position="227"/>
        <end position="250"/>
    </location>
</feature>
<feature type="transmembrane region" description="Helical" evidence="6">
    <location>
        <begin position="257"/>
        <end position="278"/>
    </location>
</feature>
<proteinExistence type="inferred from homology"/>
<dbReference type="PANTHER" id="PTHR21716:SF62">
    <property type="entry name" value="TRANSPORT PROTEIN YDBI-RELATED"/>
    <property type="match status" value="1"/>
</dbReference>
<evidence type="ECO:0000256" key="4">
    <source>
        <dbReference type="ARBA" id="ARBA00022989"/>
    </source>
</evidence>
<dbReference type="InterPro" id="IPR002549">
    <property type="entry name" value="AI-2E-like"/>
</dbReference>
<keyword evidence="4 6" id="KW-1133">Transmembrane helix</keyword>
<evidence type="ECO:0000256" key="1">
    <source>
        <dbReference type="ARBA" id="ARBA00004141"/>
    </source>
</evidence>
<feature type="transmembrane region" description="Helical" evidence="6">
    <location>
        <begin position="16"/>
        <end position="46"/>
    </location>
</feature>
<accession>A0A927D1Z8</accession>
<feature type="transmembrane region" description="Helical" evidence="6">
    <location>
        <begin position="298"/>
        <end position="326"/>
    </location>
</feature>
<sequence>MEDIIAFFRSKGFSKIITLLILVLLLYSLGSMIHLVLFTFLFAFLMGRLQMIISHQLDKVVKINPKIILLIIYTAVVLALVLVLYKYLPIISLQIRVLVMELVHFYNNPPEGEIFNFVISTIDKLPLDLESNVERIYTYASEIGGKLIQVLISIVLSLFLLLEKDKILDFVSRFKEGYFSTFFINMELFGKKFINTFGKVIEVQFLIASTNAVISIIGLWLMDFPQLIGLGIMIFFLGLIPVVGVIISLVPLCMIAYNIGGISTVIAVVVMIAVIHALEAYVLNPKFMSVKTNLPTFVTLAVLLVSEHFLGVWGLIIGIPIFIFAMDMLEIPEEDKVKEKTT</sequence>
<dbReference type="PANTHER" id="PTHR21716">
    <property type="entry name" value="TRANSMEMBRANE PROTEIN"/>
    <property type="match status" value="1"/>
</dbReference>
<keyword evidence="8" id="KW-1185">Reference proteome</keyword>
<evidence type="ECO:0000256" key="6">
    <source>
        <dbReference type="SAM" id="Phobius"/>
    </source>
</evidence>
<comment type="similarity">
    <text evidence="2">Belongs to the autoinducer-2 exporter (AI-2E) (TC 2.A.86) family.</text>
</comment>
<dbReference type="Pfam" id="PF01594">
    <property type="entry name" value="AI-2E_transport"/>
    <property type="match status" value="1"/>
</dbReference>
<dbReference type="EMBL" id="JACXSI010000055">
    <property type="protein sequence ID" value="MBD3110095.1"/>
    <property type="molecule type" value="Genomic_DNA"/>
</dbReference>
<dbReference type="AlphaFoldDB" id="A0A927D1Z8"/>
<organism evidence="7 8">
    <name type="scientific">Peribacillus faecalis</name>
    <dbReference type="NCBI Taxonomy" id="2772559"/>
    <lineage>
        <taxon>Bacteria</taxon>
        <taxon>Bacillati</taxon>
        <taxon>Bacillota</taxon>
        <taxon>Bacilli</taxon>
        <taxon>Bacillales</taxon>
        <taxon>Bacillaceae</taxon>
        <taxon>Peribacillus</taxon>
    </lineage>
</organism>
<evidence type="ECO:0000256" key="3">
    <source>
        <dbReference type="ARBA" id="ARBA00022692"/>
    </source>
</evidence>
<evidence type="ECO:0000313" key="7">
    <source>
        <dbReference type="EMBL" id="MBD3110095.1"/>
    </source>
</evidence>
<evidence type="ECO:0000313" key="8">
    <source>
        <dbReference type="Proteomes" id="UP000602076"/>
    </source>
</evidence>
<keyword evidence="5 6" id="KW-0472">Membrane</keyword>
<dbReference type="Proteomes" id="UP000602076">
    <property type="component" value="Unassembled WGS sequence"/>
</dbReference>
<gene>
    <name evidence="7" type="ORF">IEO70_17310</name>
</gene>
<reference evidence="7" key="1">
    <citation type="submission" date="2020-09" db="EMBL/GenBank/DDBJ databases">
        <title>Bacillus faecalis sp. nov., a moderately halophilic bacterium isolated from cow faeces.</title>
        <authorList>
            <person name="Jiang L."/>
            <person name="Lee J."/>
        </authorList>
    </citation>
    <scope>NUCLEOTIDE SEQUENCE</scope>
    <source>
        <strain evidence="7">AGMB 02131</strain>
    </source>
</reference>
<dbReference type="GO" id="GO:0055085">
    <property type="term" value="P:transmembrane transport"/>
    <property type="evidence" value="ECO:0007669"/>
    <property type="project" value="TreeGrafter"/>
</dbReference>
<name>A0A927D1Z8_9BACI</name>